<dbReference type="Proteomes" id="UP000256345">
    <property type="component" value="Unassembled WGS sequence"/>
</dbReference>
<feature type="domain" description="Cyclic nucleotide-binding" evidence="4">
    <location>
        <begin position="24"/>
        <end position="115"/>
    </location>
</feature>
<dbReference type="Gene3D" id="1.10.10.10">
    <property type="entry name" value="Winged helix-like DNA-binding domain superfamily/Winged helix DNA-binding domain"/>
    <property type="match status" value="1"/>
</dbReference>
<dbReference type="GO" id="GO:0006355">
    <property type="term" value="P:regulation of DNA-templated transcription"/>
    <property type="evidence" value="ECO:0007669"/>
    <property type="project" value="InterPro"/>
</dbReference>
<dbReference type="Pfam" id="PF00027">
    <property type="entry name" value="cNMP_binding"/>
    <property type="match status" value="1"/>
</dbReference>
<evidence type="ECO:0000313" key="8">
    <source>
        <dbReference type="Proteomes" id="UP000035579"/>
    </source>
</evidence>
<dbReference type="AlphaFoldDB" id="A0AAC8QE89"/>
<dbReference type="PROSITE" id="PS51063">
    <property type="entry name" value="HTH_CRP_2"/>
    <property type="match status" value="1"/>
</dbReference>
<dbReference type="InterPro" id="IPR014710">
    <property type="entry name" value="RmlC-like_jellyroll"/>
</dbReference>
<protein>
    <submittedName>
        <fullName evidence="7">CRP-like cAMP-binding protein</fullName>
    </submittedName>
    <submittedName>
        <fullName evidence="6">Global nitrogen regulatory protein, CRP family of transcriptional regulators</fullName>
    </submittedName>
</protein>
<evidence type="ECO:0000256" key="1">
    <source>
        <dbReference type="ARBA" id="ARBA00023015"/>
    </source>
</evidence>
<proteinExistence type="predicted"/>
<dbReference type="SUPFAM" id="SSF51206">
    <property type="entry name" value="cAMP-binding domain-like"/>
    <property type="match status" value="1"/>
</dbReference>
<dbReference type="InterPro" id="IPR036388">
    <property type="entry name" value="WH-like_DNA-bd_sf"/>
</dbReference>
<evidence type="ECO:0000256" key="2">
    <source>
        <dbReference type="ARBA" id="ARBA00023125"/>
    </source>
</evidence>
<dbReference type="CDD" id="cd00038">
    <property type="entry name" value="CAP_ED"/>
    <property type="match status" value="1"/>
</dbReference>
<dbReference type="InterPro" id="IPR018490">
    <property type="entry name" value="cNMP-bd_dom_sf"/>
</dbReference>
<evidence type="ECO:0000259" key="4">
    <source>
        <dbReference type="PROSITE" id="PS50042"/>
    </source>
</evidence>
<dbReference type="Proteomes" id="UP000035579">
    <property type="component" value="Chromosome"/>
</dbReference>
<evidence type="ECO:0000259" key="5">
    <source>
        <dbReference type="PROSITE" id="PS51063"/>
    </source>
</evidence>
<dbReference type="SUPFAM" id="SSF46785">
    <property type="entry name" value="Winged helix' DNA-binding domain"/>
    <property type="match status" value="1"/>
</dbReference>
<keyword evidence="9" id="KW-1185">Reference proteome</keyword>
<evidence type="ECO:0000313" key="9">
    <source>
        <dbReference type="Proteomes" id="UP000256345"/>
    </source>
</evidence>
<dbReference type="Gene3D" id="2.60.120.10">
    <property type="entry name" value="Jelly Rolls"/>
    <property type="match status" value="1"/>
</dbReference>
<evidence type="ECO:0000313" key="7">
    <source>
        <dbReference type="EMBL" id="REG27297.1"/>
    </source>
</evidence>
<sequence length="230" mass="24738">MDVCRSLPAWSPLGACTRTTRARLEAASLPLELPAGATFHTAGEGVAGLTLLSQGVVRIFHALSPDCQFTVKLLRAPHILGVIEVMQARPWVASAEALTPLEGYVIPAPVFREALAMDHGFTTAVLTDLAASFEGTIRVSRAMGFDGCEQRLIRVLLEYAEHFGRPGEEGLVIRYPLSRQRLALEIGAARRSVDRALASLAASKLLSLSPKGWQVLHAPDALRARLLSPG</sequence>
<dbReference type="InterPro" id="IPR036390">
    <property type="entry name" value="WH_DNA-bd_sf"/>
</dbReference>
<reference evidence="6 8" key="1">
    <citation type="submission" date="2015-05" db="EMBL/GenBank/DDBJ databases">
        <title>Genome assembly of Archangium gephyra DSM 2261.</title>
        <authorList>
            <person name="Sharma G."/>
            <person name="Subramanian S."/>
        </authorList>
    </citation>
    <scope>NUCLEOTIDE SEQUENCE [LARGE SCALE GENOMIC DNA]</scope>
    <source>
        <strain evidence="6 8">DSM 2261</strain>
    </source>
</reference>
<dbReference type="PROSITE" id="PS50042">
    <property type="entry name" value="CNMP_BINDING_3"/>
    <property type="match status" value="1"/>
</dbReference>
<keyword evidence="2" id="KW-0238">DNA-binding</keyword>
<keyword evidence="1" id="KW-0805">Transcription regulation</keyword>
<keyword evidence="3" id="KW-0804">Transcription</keyword>
<evidence type="ECO:0000313" key="6">
    <source>
        <dbReference type="EMBL" id="AKJ05950.1"/>
    </source>
</evidence>
<dbReference type="InterPro" id="IPR000595">
    <property type="entry name" value="cNMP-bd_dom"/>
</dbReference>
<accession>A0AAC8QE89</accession>
<organism evidence="6 8">
    <name type="scientific">Archangium gephyra</name>
    <dbReference type="NCBI Taxonomy" id="48"/>
    <lineage>
        <taxon>Bacteria</taxon>
        <taxon>Pseudomonadati</taxon>
        <taxon>Myxococcota</taxon>
        <taxon>Myxococcia</taxon>
        <taxon>Myxococcales</taxon>
        <taxon>Cystobacterineae</taxon>
        <taxon>Archangiaceae</taxon>
        <taxon>Archangium</taxon>
    </lineage>
</organism>
<gene>
    <name evidence="6" type="ORF">AA314_07576</name>
    <name evidence="7" type="ORF">ATI61_110304</name>
</gene>
<dbReference type="EMBL" id="CP011509">
    <property type="protein sequence ID" value="AKJ05950.1"/>
    <property type="molecule type" value="Genomic_DNA"/>
</dbReference>
<name>A0AAC8QE89_9BACT</name>
<dbReference type="Pfam" id="PF13545">
    <property type="entry name" value="HTH_Crp_2"/>
    <property type="match status" value="1"/>
</dbReference>
<evidence type="ECO:0000256" key="3">
    <source>
        <dbReference type="ARBA" id="ARBA00023163"/>
    </source>
</evidence>
<dbReference type="InterPro" id="IPR012318">
    <property type="entry name" value="HTH_CRP"/>
</dbReference>
<dbReference type="KEGG" id="age:AA314_07576"/>
<dbReference type="GO" id="GO:0003677">
    <property type="term" value="F:DNA binding"/>
    <property type="evidence" value="ECO:0007669"/>
    <property type="project" value="UniProtKB-KW"/>
</dbReference>
<reference evidence="7 9" key="2">
    <citation type="submission" date="2018-08" db="EMBL/GenBank/DDBJ databases">
        <title>Genomic Encyclopedia of Archaeal and Bacterial Type Strains, Phase II (KMG-II): from individual species to whole genera.</title>
        <authorList>
            <person name="Goeker M."/>
        </authorList>
    </citation>
    <scope>NUCLEOTIDE SEQUENCE [LARGE SCALE GENOMIC DNA]</scope>
    <source>
        <strain evidence="7 9">DSM 2261</strain>
    </source>
</reference>
<feature type="domain" description="HTH crp-type" evidence="5">
    <location>
        <begin position="146"/>
        <end position="220"/>
    </location>
</feature>
<dbReference type="EMBL" id="QUMU01000010">
    <property type="protein sequence ID" value="REG27297.1"/>
    <property type="molecule type" value="Genomic_DNA"/>
</dbReference>